<evidence type="ECO:0000256" key="4">
    <source>
        <dbReference type="ARBA" id="ARBA00022980"/>
    </source>
</evidence>
<evidence type="ECO:0000313" key="9">
    <source>
        <dbReference type="Proteomes" id="UP000242188"/>
    </source>
</evidence>
<keyword evidence="4 8" id="KW-0689">Ribosomal protein</keyword>
<dbReference type="InterPro" id="IPR019192">
    <property type="entry name" value="Ribosomal_mL40"/>
</dbReference>
<keyword evidence="6" id="KW-0687">Ribonucleoprotein</keyword>
<reference evidence="8 9" key="1">
    <citation type="journal article" date="2017" name="Nat. Ecol. Evol.">
        <title>Scallop genome provides insights into evolution of bilaterian karyotype and development.</title>
        <authorList>
            <person name="Wang S."/>
            <person name="Zhang J."/>
            <person name="Jiao W."/>
            <person name="Li J."/>
            <person name="Xun X."/>
            <person name="Sun Y."/>
            <person name="Guo X."/>
            <person name="Huan P."/>
            <person name="Dong B."/>
            <person name="Zhang L."/>
            <person name="Hu X."/>
            <person name="Sun X."/>
            <person name="Wang J."/>
            <person name="Zhao C."/>
            <person name="Wang Y."/>
            <person name="Wang D."/>
            <person name="Huang X."/>
            <person name="Wang R."/>
            <person name="Lv J."/>
            <person name="Li Y."/>
            <person name="Zhang Z."/>
            <person name="Liu B."/>
            <person name="Lu W."/>
            <person name="Hui Y."/>
            <person name="Liang J."/>
            <person name="Zhou Z."/>
            <person name="Hou R."/>
            <person name="Li X."/>
            <person name="Liu Y."/>
            <person name="Li H."/>
            <person name="Ning X."/>
            <person name="Lin Y."/>
            <person name="Zhao L."/>
            <person name="Xing Q."/>
            <person name="Dou J."/>
            <person name="Li Y."/>
            <person name="Mao J."/>
            <person name="Guo H."/>
            <person name="Dou H."/>
            <person name="Li T."/>
            <person name="Mu C."/>
            <person name="Jiang W."/>
            <person name="Fu Q."/>
            <person name="Fu X."/>
            <person name="Miao Y."/>
            <person name="Liu J."/>
            <person name="Yu Q."/>
            <person name="Li R."/>
            <person name="Liao H."/>
            <person name="Li X."/>
            <person name="Kong Y."/>
            <person name="Jiang Z."/>
            <person name="Chourrout D."/>
            <person name="Li R."/>
            <person name="Bao Z."/>
        </authorList>
    </citation>
    <scope>NUCLEOTIDE SEQUENCE [LARGE SCALE GENOMIC DNA]</scope>
    <source>
        <strain evidence="8 9">PY_sf001</strain>
    </source>
</reference>
<keyword evidence="3" id="KW-0809">Transit peptide</keyword>
<gene>
    <name evidence="8" type="ORF">KP79_PYT21948</name>
</gene>
<evidence type="ECO:0000256" key="5">
    <source>
        <dbReference type="ARBA" id="ARBA00023128"/>
    </source>
</evidence>
<evidence type="ECO:0000256" key="7">
    <source>
        <dbReference type="ARBA" id="ARBA00035192"/>
    </source>
</evidence>
<organism evidence="8 9">
    <name type="scientific">Mizuhopecten yessoensis</name>
    <name type="common">Japanese scallop</name>
    <name type="synonym">Patinopecten yessoensis</name>
    <dbReference type="NCBI Taxonomy" id="6573"/>
    <lineage>
        <taxon>Eukaryota</taxon>
        <taxon>Metazoa</taxon>
        <taxon>Spiralia</taxon>
        <taxon>Lophotrochozoa</taxon>
        <taxon>Mollusca</taxon>
        <taxon>Bivalvia</taxon>
        <taxon>Autobranchia</taxon>
        <taxon>Pteriomorphia</taxon>
        <taxon>Pectinida</taxon>
        <taxon>Pectinoidea</taxon>
        <taxon>Pectinidae</taxon>
        <taxon>Mizuhopecten</taxon>
    </lineage>
</organism>
<proteinExistence type="inferred from homology"/>
<dbReference type="PANTHER" id="PTHR13359">
    <property type="entry name" value="39S RIBOSOMAL PROTEIN L40, MITOCHONDRIAL"/>
    <property type="match status" value="1"/>
</dbReference>
<dbReference type="Pfam" id="PF09812">
    <property type="entry name" value="MRP-L28"/>
    <property type="match status" value="1"/>
</dbReference>
<evidence type="ECO:0000313" key="8">
    <source>
        <dbReference type="EMBL" id="OWF55202.1"/>
    </source>
</evidence>
<evidence type="ECO:0000256" key="2">
    <source>
        <dbReference type="ARBA" id="ARBA00009360"/>
    </source>
</evidence>
<evidence type="ECO:0000256" key="6">
    <source>
        <dbReference type="ARBA" id="ARBA00023274"/>
    </source>
</evidence>
<dbReference type="PANTHER" id="PTHR13359:SF2">
    <property type="entry name" value="LARGE RIBOSOMAL SUBUNIT PROTEIN ML40"/>
    <property type="match status" value="1"/>
</dbReference>
<dbReference type="Proteomes" id="UP000242188">
    <property type="component" value="Unassembled WGS sequence"/>
</dbReference>
<dbReference type="OrthoDB" id="5977625at2759"/>
<protein>
    <recommendedName>
        <fullName evidence="7">Large ribosomal subunit protein mL40</fullName>
    </recommendedName>
</protein>
<keyword evidence="9" id="KW-1185">Reference proteome</keyword>
<evidence type="ECO:0000256" key="3">
    <source>
        <dbReference type="ARBA" id="ARBA00022946"/>
    </source>
</evidence>
<dbReference type="Gene3D" id="6.10.250.3440">
    <property type="match status" value="1"/>
</dbReference>
<keyword evidence="5" id="KW-0496">Mitochondrion</keyword>
<dbReference type="GO" id="GO:0005762">
    <property type="term" value="C:mitochondrial large ribosomal subunit"/>
    <property type="evidence" value="ECO:0007669"/>
    <property type="project" value="InterPro"/>
</dbReference>
<name>A0A210R2M5_MIZYE</name>
<dbReference type="EMBL" id="NEDP02000736">
    <property type="protein sequence ID" value="OWF55202.1"/>
    <property type="molecule type" value="Genomic_DNA"/>
</dbReference>
<dbReference type="InterPro" id="IPR039145">
    <property type="entry name" value="Ribosomal_mL40_metazoa/plant"/>
</dbReference>
<evidence type="ECO:0000256" key="1">
    <source>
        <dbReference type="ARBA" id="ARBA00004173"/>
    </source>
</evidence>
<comment type="similarity">
    <text evidence="2">Belongs to the mitochondrion-specific ribosomal protein mL40 family.</text>
</comment>
<comment type="subcellular location">
    <subcellularLocation>
        <location evidence="1">Mitochondrion</location>
    </subcellularLocation>
</comment>
<accession>A0A210R2M5</accession>
<sequence length="204" mass="23726">MAAPMINSLTANFSRLGVAARTASSSLQLNRCLRTQAHPLLFLTTDHLQKKGQHPHMNKRLGKKKKQLEKLLAKMDKRAQLIKAPIKERIIDMKLEKEAVKIRKRELSVPPEEREKEMKKFSHEWKVYCRDFITQEIHTVQKRLLSQQKALGELRKESEELYQKAIAIDEDLYNFSVKRLTDTPAIPGFQPIDGEYTDVTIKYD</sequence>
<dbReference type="AlphaFoldDB" id="A0A210R2M5"/>
<comment type="caution">
    <text evidence="8">The sequence shown here is derived from an EMBL/GenBank/DDBJ whole genome shotgun (WGS) entry which is preliminary data.</text>
</comment>
<dbReference type="STRING" id="6573.A0A210R2M5"/>